<keyword evidence="3" id="KW-0804">Transcription</keyword>
<evidence type="ECO:0000256" key="3">
    <source>
        <dbReference type="ARBA" id="ARBA00023163"/>
    </source>
</evidence>
<dbReference type="Pfam" id="PF12833">
    <property type="entry name" value="HTH_18"/>
    <property type="match status" value="1"/>
</dbReference>
<feature type="domain" description="HTH araC/xylS-type" evidence="4">
    <location>
        <begin position="252"/>
        <end position="349"/>
    </location>
</feature>
<dbReference type="Gene3D" id="1.10.10.60">
    <property type="entry name" value="Homeodomain-like"/>
    <property type="match status" value="1"/>
</dbReference>
<comment type="caution">
    <text evidence="5">The sequence shown here is derived from an EMBL/GenBank/DDBJ whole genome shotgun (WGS) entry which is preliminary data.</text>
</comment>
<evidence type="ECO:0000313" key="5">
    <source>
        <dbReference type="EMBL" id="MFC5770037.1"/>
    </source>
</evidence>
<dbReference type="SUPFAM" id="SSF46689">
    <property type="entry name" value="Homeodomain-like"/>
    <property type="match status" value="1"/>
</dbReference>
<keyword evidence="1" id="KW-0805">Transcription regulation</keyword>
<name>A0ABW1ASB0_9RHOO</name>
<evidence type="ECO:0000256" key="1">
    <source>
        <dbReference type="ARBA" id="ARBA00023015"/>
    </source>
</evidence>
<dbReference type="EMBL" id="JBHSOG010000045">
    <property type="protein sequence ID" value="MFC5770037.1"/>
    <property type="molecule type" value="Genomic_DNA"/>
</dbReference>
<dbReference type="InterPro" id="IPR009057">
    <property type="entry name" value="Homeodomain-like_sf"/>
</dbReference>
<evidence type="ECO:0000259" key="4">
    <source>
        <dbReference type="PROSITE" id="PS01124"/>
    </source>
</evidence>
<accession>A0ABW1ASB0</accession>
<dbReference type="RefSeq" id="WP_096449375.1">
    <property type="nucleotide sequence ID" value="NZ_JBHSOG010000045.1"/>
</dbReference>
<protein>
    <submittedName>
        <fullName evidence="5">AraC family transcriptional regulator</fullName>
    </submittedName>
</protein>
<dbReference type="Pfam" id="PF12625">
    <property type="entry name" value="Arabinose_bd"/>
    <property type="match status" value="1"/>
</dbReference>
<dbReference type="Proteomes" id="UP001595974">
    <property type="component" value="Unassembled WGS sequence"/>
</dbReference>
<sequence>MPYPAPAAATASPRAYRSRATVAMGFVTGMLSGMRRQGRDPAPILAASGIDLADAASRIPVDRYAALYNRVIAELDDEGFGLFSRSMPPGCFEFLCRGMLGAPTLAEALARAARFMRIVLPDLEVRIRREDGRAELRIAETRPLAAEPDDPARVFAFEWLLRLLHGLACWFAGRGLALDAVSFPYARPPHADDYALVYTEHSRFGAGSLCAGFQANLLDLPLRRDETALAEFLDGAPGKISMLYRRDREMVFRVRDLLRDALPANLPLEEVAARLHVSPRTLHRRLEEEGAGFRTIKDAIRRDIALARLTKTQQPIAQLAADLGYADTSAFYRAFVAWCGVSPEQFRRRLAGRGKGSAAG</sequence>
<gene>
    <name evidence="5" type="ORF">ACFPTN_11690</name>
</gene>
<dbReference type="PANTHER" id="PTHR47894">
    <property type="entry name" value="HTH-TYPE TRANSCRIPTIONAL REGULATOR GADX"/>
    <property type="match status" value="1"/>
</dbReference>
<reference evidence="6" key="1">
    <citation type="journal article" date="2019" name="Int. J. Syst. Evol. Microbiol.">
        <title>The Global Catalogue of Microorganisms (GCM) 10K type strain sequencing project: providing services to taxonomists for standard genome sequencing and annotation.</title>
        <authorList>
            <consortium name="The Broad Institute Genomics Platform"/>
            <consortium name="The Broad Institute Genome Sequencing Center for Infectious Disease"/>
            <person name="Wu L."/>
            <person name="Ma J."/>
        </authorList>
    </citation>
    <scope>NUCLEOTIDE SEQUENCE [LARGE SCALE GENOMIC DNA]</scope>
    <source>
        <strain evidence="6">SHR3</strain>
    </source>
</reference>
<keyword evidence="6" id="KW-1185">Reference proteome</keyword>
<evidence type="ECO:0000313" key="6">
    <source>
        <dbReference type="Proteomes" id="UP001595974"/>
    </source>
</evidence>
<keyword evidence="2" id="KW-0238">DNA-binding</keyword>
<proteinExistence type="predicted"/>
<dbReference type="InterPro" id="IPR018060">
    <property type="entry name" value="HTH_AraC"/>
</dbReference>
<dbReference type="SMART" id="SM00342">
    <property type="entry name" value="HTH_ARAC"/>
    <property type="match status" value="1"/>
</dbReference>
<evidence type="ECO:0000256" key="2">
    <source>
        <dbReference type="ARBA" id="ARBA00023125"/>
    </source>
</evidence>
<dbReference type="InterPro" id="IPR032687">
    <property type="entry name" value="AraC-type_N"/>
</dbReference>
<dbReference type="PANTHER" id="PTHR47894:SF1">
    <property type="entry name" value="HTH-TYPE TRANSCRIPTIONAL REGULATOR VQSM"/>
    <property type="match status" value="1"/>
</dbReference>
<dbReference type="PROSITE" id="PS01124">
    <property type="entry name" value="HTH_ARAC_FAMILY_2"/>
    <property type="match status" value="1"/>
</dbReference>
<organism evidence="5 6">
    <name type="scientific">Thauera sinica</name>
    <dbReference type="NCBI Taxonomy" id="2665146"/>
    <lineage>
        <taxon>Bacteria</taxon>
        <taxon>Pseudomonadati</taxon>
        <taxon>Pseudomonadota</taxon>
        <taxon>Betaproteobacteria</taxon>
        <taxon>Rhodocyclales</taxon>
        <taxon>Zoogloeaceae</taxon>
        <taxon>Thauera</taxon>
    </lineage>
</organism>